<reference evidence="3" key="1">
    <citation type="submission" date="2016-04" db="EMBL/GenBank/DDBJ databases">
        <title>Cephalotus genome sequencing.</title>
        <authorList>
            <person name="Fukushima K."/>
            <person name="Hasebe M."/>
            <person name="Fang X."/>
        </authorList>
    </citation>
    <scope>NUCLEOTIDE SEQUENCE [LARGE SCALE GENOMIC DNA]</scope>
    <source>
        <strain evidence="3">cv. St1</strain>
    </source>
</reference>
<name>A0A1Q3C064_CEPFO</name>
<keyword evidence="3" id="KW-1185">Reference proteome</keyword>
<sequence length="196" mass="21600">MSSNKKLELVNLAIQENKTDDGSGQILVEDDDDQLILSRLLSQQIESLEGDDVRKKSEASTEPTAPAVEEPTVSQKAGLVDGCDAKICTEEIIKELKKVKRQNAITHWLLSAMIVLTVAWQLSEVSLILKVKDGLNHPFKSFGSMLAGMLQGPGTKQQDAEIQSSSTKENHIEAPSFLVQMPELPHLQLPDTVEYH</sequence>
<proteinExistence type="predicted"/>
<dbReference type="AlphaFoldDB" id="A0A1Q3C064"/>
<dbReference type="Proteomes" id="UP000187406">
    <property type="component" value="Unassembled WGS sequence"/>
</dbReference>
<organism evidence="2 3">
    <name type="scientific">Cephalotus follicularis</name>
    <name type="common">Albany pitcher plant</name>
    <dbReference type="NCBI Taxonomy" id="3775"/>
    <lineage>
        <taxon>Eukaryota</taxon>
        <taxon>Viridiplantae</taxon>
        <taxon>Streptophyta</taxon>
        <taxon>Embryophyta</taxon>
        <taxon>Tracheophyta</taxon>
        <taxon>Spermatophyta</taxon>
        <taxon>Magnoliopsida</taxon>
        <taxon>eudicotyledons</taxon>
        <taxon>Gunneridae</taxon>
        <taxon>Pentapetalae</taxon>
        <taxon>rosids</taxon>
        <taxon>fabids</taxon>
        <taxon>Oxalidales</taxon>
        <taxon>Cephalotaceae</taxon>
        <taxon>Cephalotus</taxon>
    </lineage>
</organism>
<gene>
    <name evidence="2" type="ORF">CFOL_v3_17003</name>
</gene>
<protein>
    <submittedName>
        <fullName evidence="2">Uncharacterized protein</fullName>
    </submittedName>
</protein>
<evidence type="ECO:0000256" key="1">
    <source>
        <dbReference type="SAM" id="MobiDB-lite"/>
    </source>
</evidence>
<dbReference type="FunCoup" id="A0A1Q3C064">
    <property type="interactions" value="313"/>
</dbReference>
<feature type="region of interest" description="Disordered" evidence="1">
    <location>
        <begin position="48"/>
        <end position="73"/>
    </location>
</feature>
<dbReference type="PANTHER" id="PTHR35280:SF1">
    <property type="entry name" value="F17L21.9"/>
    <property type="match status" value="1"/>
</dbReference>
<evidence type="ECO:0000313" key="3">
    <source>
        <dbReference type="Proteomes" id="UP000187406"/>
    </source>
</evidence>
<dbReference type="InParanoid" id="A0A1Q3C064"/>
<dbReference type="EMBL" id="BDDD01001115">
    <property type="protein sequence ID" value="GAV73519.1"/>
    <property type="molecule type" value="Genomic_DNA"/>
</dbReference>
<dbReference type="PANTHER" id="PTHR35280">
    <property type="entry name" value="F17L21.9"/>
    <property type="match status" value="1"/>
</dbReference>
<dbReference type="OrthoDB" id="782808at2759"/>
<dbReference type="STRING" id="3775.A0A1Q3C064"/>
<accession>A0A1Q3C064</accession>
<evidence type="ECO:0000313" key="2">
    <source>
        <dbReference type="EMBL" id="GAV73519.1"/>
    </source>
</evidence>
<comment type="caution">
    <text evidence="2">The sequence shown here is derived from an EMBL/GenBank/DDBJ whole genome shotgun (WGS) entry which is preliminary data.</text>
</comment>